<dbReference type="EMBL" id="JAWWNJ010000110">
    <property type="protein sequence ID" value="KAK6992443.1"/>
    <property type="molecule type" value="Genomic_DNA"/>
</dbReference>
<name>A0AAV9ZU32_9AGAR</name>
<evidence type="ECO:0000313" key="1">
    <source>
        <dbReference type="EMBL" id="KAK6992443.1"/>
    </source>
</evidence>
<organism evidence="1 2">
    <name type="scientific">Favolaschia claudopus</name>
    <dbReference type="NCBI Taxonomy" id="2862362"/>
    <lineage>
        <taxon>Eukaryota</taxon>
        <taxon>Fungi</taxon>
        <taxon>Dikarya</taxon>
        <taxon>Basidiomycota</taxon>
        <taxon>Agaricomycotina</taxon>
        <taxon>Agaricomycetes</taxon>
        <taxon>Agaricomycetidae</taxon>
        <taxon>Agaricales</taxon>
        <taxon>Marasmiineae</taxon>
        <taxon>Mycenaceae</taxon>
        <taxon>Favolaschia</taxon>
    </lineage>
</organism>
<reference evidence="1 2" key="1">
    <citation type="journal article" date="2024" name="J Genomics">
        <title>Draft genome sequencing and assembly of Favolaschia claudopus CIRM-BRFM 2984 isolated from oak limbs.</title>
        <authorList>
            <person name="Navarro D."/>
            <person name="Drula E."/>
            <person name="Chaduli D."/>
            <person name="Cazenave R."/>
            <person name="Ahrendt S."/>
            <person name="Wang J."/>
            <person name="Lipzen A."/>
            <person name="Daum C."/>
            <person name="Barry K."/>
            <person name="Grigoriev I.V."/>
            <person name="Favel A."/>
            <person name="Rosso M.N."/>
            <person name="Martin F."/>
        </authorList>
    </citation>
    <scope>NUCLEOTIDE SEQUENCE [LARGE SCALE GENOMIC DNA]</scope>
    <source>
        <strain evidence="1 2">CIRM-BRFM 2984</strain>
    </source>
</reference>
<dbReference type="AlphaFoldDB" id="A0AAV9ZU32"/>
<comment type="caution">
    <text evidence="1">The sequence shown here is derived from an EMBL/GenBank/DDBJ whole genome shotgun (WGS) entry which is preliminary data.</text>
</comment>
<keyword evidence="2" id="KW-1185">Reference proteome</keyword>
<accession>A0AAV9ZU32</accession>
<sequence>MDNHPYIPTRFIIYPPPPPPPPICSKWRQIALSTPQLWAIIGPDHTSSASGRDDVAMMHRQCVLTETWISRSCSCPLSIQIVDGNGEKPHCPPAVYSAIAAQRDRWEYFEYDVSALLGRSIITVDHAPLLRSALLGGHALKHVELPWTQLTSLTLERISPPECMPILQQTSNLVRCQLALIMLNESVDKPVNEVTLPKLHSLVLNGQGQALIQGLIIWQLVTPALLRLKCRELLLGPHPIATLLSFISRSSCKLEELCITYENDPAFSLSDYRSAFPMISNISMQEAQDIGGEYPEEVD</sequence>
<dbReference type="Proteomes" id="UP001362999">
    <property type="component" value="Unassembled WGS sequence"/>
</dbReference>
<evidence type="ECO:0000313" key="2">
    <source>
        <dbReference type="Proteomes" id="UP001362999"/>
    </source>
</evidence>
<proteinExistence type="predicted"/>
<protein>
    <submittedName>
        <fullName evidence="1">F-box domain-containing protein</fullName>
    </submittedName>
</protein>
<gene>
    <name evidence="1" type="ORF">R3P38DRAFT_3085056</name>
</gene>